<evidence type="ECO:0000256" key="1">
    <source>
        <dbReference type="SAM" id="MobiDB-lite"/>
    </source>
</evidence>
<dbReference type="Proteomes" id="UP001523565">
    <property type="component" value="Unassembled WGS sequence"/>
</dbReference>
<dbReference type="SUPFAM" id="SSF55073">
    <property type="entry name" value="Nucleotide cyclase"/>
    <property type="match status" value="1"/>
</dbReference>
<dbReference type="CDD" id="cd01949">
    <property type="entry name" value="GGDEF"/>
    <property type="match status" value="1"/>
</dbReference>
<feature type="compositionally biased region" description="Basic and acidic residues" evidence="1">
    <location>
        <begin position="13"/>
        <end position="34"/>
    </location>
</feature>
<feature type="domain" description="GGDEF" evidence="2">
    <location>
        <begin position="171"/>
        <end position="301"/>
    </location>
</feature>
<comment type="caution">
    <text evidence="3">The sequence shown here is derived from an EMBL/GenBank/DDBJ whole genome shotgun (WGS) entry which is preliminary data.</text>
</comment>
<dbReference type="PROSITE" id="PS50887">
    <property type="entry name" value="GGDEF"/>
    <property type="match status" value="1"/>
</dbReference>
<dbReference type="SMART" id="SM00267">
    <property type="entry name" value="GGDEF"/>
    <property type="match status" value="1"/>
</dbReference>
<evidence type="ECO:0000313" key="4">
    <source>
        <dbReference type="Proteomes" id="UP001523565"/>
    </source>
</evidence>
<keyword evidence="4" id="KW-1185">Reference proteome</keyword>
<dbReference type="NCBIfam" id="TIGR00254">
    <property type="entry name" value="GGDEF"/>
    <property type="match status" value="1"/>
</dbReference>
<evidence type="ECO:0000313" key="3">
    <source>
        <dbReference type="EMBL" id="MCP1108757.1"/>
    </source>
</evidence>
<dbReference type="EMBL" id="JAMZFV010000001">
    <property type="protein sequence ID" value="MCP1108757.1"/>
    <property type="molecule type" value="Genomic_DNA"/>
</dbReference>
<keyword evidence="3" id="KW-0548">Nucleotidyltransferase</keyword>
<dbReference type="Gene3D" id="3.30.70.270">
    <property type="match status" value="1"/>
</dbReference>
<dbReference type="PANTHER" id="PTHR45138">
    <property type="entry name" value="REGULATORY COMPONENTS OF SENSORY TRANSDUCTION SYSTEM"/>
    <property type="match status" value="1"/>
</dbReference>
<sequence>MDEQKQIAKLKNQIRDLQRRNQENEEQLSREIEKTKRQSRALQTYYELLSNLTTDNPEALIVLSEEERQTLLVNKAGEKLMRQERELLEYLKIETTELTITSEEGESFYIVKNFPIKWKDEEATAFVLIDISDNMRKQQELEQYAIFDMLTGTLSRYAGMDALHGWLAEGHEFVLSFVDIDNLKYVNDNFGHGEGDIYIIDVANLLRMMGEDFVISRIGGDEFMLLARDVKRSRVEEILAGVRGQMSTITEEFEKGYIGSISYGCVGSEEAANASELLSIADERMYTFKKTYKKLLIESKTKGE</sequence>
<dbReference type="RefSeq" id="WP_262067664.1">
    <property type="nucleotide sequence ID" value="NZ_JAMXOC010000001.1"/>
</dbReference>
<dbReference type="EC" id="2.7.7.65" evidence="3"/>
<dbReference type="Pfam" id="PF00990">
    <property type="entry name" value="GGDEF"/>
    <property type="match status" value="1"/>
</dbReference>
<name>A0ABT1EDH3_9FIRM</name>
<keyword evidence="3" id="KW-0808">Transferase</keyword>
<feature type="region of interest" description="Disordered" evidence="1">
    <location>
        <begin position="12"/>
        <end position="34"/>
    </location>
</feature>
<protein>
    <submittedName>
        <fullName evidence="3">Diguanylate cyclase</fullName>
        <ecNumber evidence="3">2.7.7.65</ecNumber>
    </submittedName>
</protein>
<reference evidence="3 4" key="1">
    <citation type="journal article" date="2022" name="Genome Biol. Evol.">
        <title>Host diet, physiology and behaviors set the stage for Lachnospiraceae cladogenesis.</title>
        <authorList>
            <person name="Vera-Ponce De Leon A."/>
            <person name="Schneider M."/>
            <person name="Jahnes B.C."/>
            <person name="Sadowski V."/>
            <person name="Camuy-Velez L.A."/>
            <person name="Duan J."/>
            <person name="Sabree Z.L."/>
        </authorList>
    </citation>
    <scope>NUCLEOTIDE SEQUENCE [LARGE SCALE GENOMIC DNA]</scope>
    <source>
        <strain evidence="3 4">PAL227</strain>
    </source>
</reference>
<dbReference type="GO" id="GO:0052621">
    <property type="term" value="F:diguanylate cyclase activity"/>
    <property type="evidence" value="ECO:0007669"/>
    <property type="project" value="UniProtKB-EC"/>
</dbReference>
<organism evidence="3 4">
    <name type="scientific">Ohessyouella blattaphilus</name>
    <dbReference type="NCBI Taxonomy" id="2949333"/>
    <lineage>
        <taxon>Bacteria</taxon>
        <taxon>Bacillati</taxon>
        <taxon>Bacillota</taxon>
        <taxon>Clostridia</taxon>
        <taxon>Lachnospirales</taxon>
        <taxon>Lachnospiraceae</taxon>
        <taxon>Ohessyouella</taxon>
    </lineage>
</organism>
<dbReference type="InterPro" id="IPR000160">
    <property type="entry name" value="GGDEF_dom"/>
</dbReference>
<dbReference type="InterPro" id="IPR043128">
    <property type="entry name" value="Rev_trsase/Diguanyl_cyclase"/>
</dbReference>
<accession>A0ABT1EDH3</accession>
<proteinExistence type="predicted"/>
<evidence type="ECO:0000259" key="2">
    <source>
        <dbReference type="PROSITE" id="PS50887"/>
    </source>
</evidence>
<dbReference type="PANTHER" id="PTHR45138:SF9">
    <property type="entry name" value="DIGUANYLATE CYCLASE DGCM-RELATED"/>
    <property type="match status" value="1"/>
</dbReference>
<dbReference type="InterPro" id="IPR029787">
    <property type="entry name" value="Nucleotide_cyclase"/>
</dbReference>
<gene>
    <name evidence="3" type="ORF">NK118_00635</name>
</gene>
<dbReference type="InterPro" id="IPR050469">
    <property type="entry name" value="Diguanylate_Cyclase"/>
</dbReference>